<organism evidence="4 5">
    <name type="scientific">Halogeometricum limi</name>
    <dbReference type="NCBI Taxonomy" id="555875"/>
    <lineage>
        <taxon>Archaea</taxon>
        <taxon>Methanobacteriati</taxon>
        <taxon>Methanobacteriota</taxon>
        <taxon>Stenosarchaea group</taxon>
        <taxon>Halobacteria</taxon>
        <taxon>Halobacteriales</taxon>
        <taxon>Haloferacaceae</taxon>
        <taxon>Halogeometricum</taxon>
    </lineage>
</organism>
<protein>
    <submittedName>
        <fullName evidence="4">NUDIX domain-containing protein</fullName>
    </submittedName>
</protein>
<dbReference type="Gene3D" id="3.90.79.10">
    <property type="entry name" value="Nucleoside Triphosphate Pyrophosphohydrolase"/>
    <property type="match status" value="1"/>
</dbReference>
<evidence type="ECO:0000256" key="2">
    <source>
        <dbReference type="SAM" id="MobiDB-lite"/>
    </source>
</evidence>
<dbReference type="PROSITE" id="PS51462">
    <property type="entry name" value="NUDIX"/>
    <property type="match status" value="1"/>
</dbReference>
<dbReference type="PRINTS" id="PR00502">
    <property type="entry name" value="NUDIXFAMILY"/>
</dbReference>
<gene>
    <name evidence="4" type="ORF">SAMN04488124_0695</name>
</gene>
<dbReference type="OrthoDB" id="40462at2157"/>
<dbReference type="GO" id="GO:0016787">
    <property type="term" value="F:hydrolase activity"/>
    <property type="evidence" value="ECO:0007669"/>
    <property type="project" value="UniProtKB-KW"/>
</dbReference>
<sequence>MGKNVWAKVVQRGILLRDGDEQTEALVLKNPDGTWELPGGKIEYGETARESLDREIREETGLAVTAAEPVETTVRKLKKNKKRGKFAVVYRCAFEGDAVELSDEHVGFAWRGAQAIAETNLKQVDEYRSLRRALAETNHEPRWERSGVHVSGLDGDTETLTNGTGTAGEETER</sequence>
<reference evidence="5" key="1">
    <citation type="submission" date="2016-10" db="EMBL/GenBank/DDBJ databases">
        <authorList>
            <person name="Varghese N."/>
            <person name="Submissions S."/>
        </authorList>
    </citation>
    <scope>NUCLEOTIDE SEQUENCE [LARGE SCALE GENOMIC DNA]</scope>
    <source>
        <strain evidence="5">CGMCC 1.8711</strain>
    </source>
</reference>
<dbReference type="EMBL" id="FOYS01000001">
    <property type="protein sequence ID" value="SFR35903.1"/>
    <property type="molecule type" value="Genomic_DNA"/>
</dbReference>
<dbReference type="PANTHER" id="PTHR43736:SF1">
    <property type="entry name" value="DIHYDRONEOPTERIN TRIPHOSPHATE DIPHOSPHATASE"/>
    <property type="match status" value="1"/>
</dbReference>
<dbReference type="AlphaFoldDB" id="A0A1I6G112"/>
<dbReference type="Proteomes" id="UP000243250">
    <property type="component" value="Unassembled WGS sequence"/>
</dbReference>
<dbReference type="STRING" id="555875.SAMN04488124_0695"/>
<accession>A0A1I6G112</accession>
<dbReference type="InterPro" id="IPR000086">
    <property type="entry name" value="NUDIX_hydrolase_dom"/>
</dbReference>
<keyword evidence="1" id="KW-0378">Hydrolase</keyword>
<dbReference type="RefSeq" id="WP_089876755.1">
    <property type="nucleotide sequence ID" value="NZ_FOYS01000001.1"/>
</dbReference>
<feature type="domain" description="Nudix hydrolase" evidence="3">
    <location>
        <begin position="7"/>
        <end position="140"/>
    </location>
</feature>
<keyword evidence="5" id="KW-1185">Reference proteome</keyword>
<dbReference type="InterPro" id="IPR015797">
    <property type="entry name" value="NUDIX_hydrolase-like_dom_sf"/>
</dbReference>
<feature type="region of interest" description="Disordered" evidence="2">
    <location>
        <begin position="146"/>
        <end position="173"/>
    </location>
</feature>
<evidence type="ECO:0000259" key="3">
    <source>
        <dbReference type="PROSITE" id="PS51462"/>
    </source>
</evidence>
<evidence type="ECO:0000313" key="4">
    <source>
        <dbReference type="EMBL" id="SFR35903.1"/>
    </source>
</evidence>
<dbReference type="InterPro" id="IPR020476">
    <property type="entry name" value="Nudix_hydrolase"/>
</dbReference>
<evidence type="ECO:0000313" key="5">
    <source>
        <dbReference type="Proteomes" id="UP000243250"/>
    </source>
</evidence>
<dbReference type="SUPFAM" id="SSF55811">
    <property type="entry name" value="Nudix"/>
    <property type="match status" value="1"/>
</dbReference>
<dbReference type="PANTHER" id="PTHR43736">
    <property type="entry name" value="ADP-RIBOSE PYROPHOSPHATASE"/>
    <property type="match status" value="1"/>
</dbReference>
<dbReference type="Pfam" id="PF00293">
    <property type="entry name" value="NUDIX"/>
    <property type="match status" value="1"/>
</dbReference>
<name>A0A1I6G112_9EURY</name>
<evidence type="ECO:0000256" key="1">
    <source>
        <dbReference type="ARBA" id="ARBA00022801"/>
    </source>
</evidence>
<feature type="compositionally biased region" description="Low complexity" evidence="2">
    <location>
        <begin position="152"/>
        <end position="173"/>
    </location>
</feature>
<proteinExistence type="predicted"/>